<evidence type="ECO:0000256" key="1">
    <source>
        <dbReference type="SAM" id="SignalP"/>
    </source>
</evidence>
<reference evidence="2 3" key="1">
    <citation type="submission" date="2018-11" db="EMBL/GenBank/DDBJ databases">
        <title>Paraburkholderia sp. DHOA04, isolated from soil.</title>
        <authorList>
            <person name="Gao Z.-H."/>
            <person name="Qiu L.-H."/>
            <person name="Fu J.-C."/>
        </authorList>
    </citation>
    <scope>NUCLEOTIDE SEQUENCE [LARGE SCALE GENOMIC DNA]</scope>
    <source>
        <strain evidence="2 3">DHOA04</strain>
    </source>
</reference>
<dbReference type="Proteomes" id="UP000272778">
    <property type="component" value="Unassembled WGS sequence"/>
</dbReference>
<accession>A0A3N6M905</accession>
<feature type="signal peptide" evidence="1">
    <location>
        <begin position="1"/>
        <end position="26"/>
    </location>
</feature>
<dbReference type="EMBL" id="RQIS01000029">
    <property type="protein sequence ID" value="RQH00204.1"/>
    <property type="molecule type" value="Genomic_DNA"/>
</dbReference>
<comment type="caution">
    <text evidence="2">The sequence shown here is derived from an EMBL/GenBank/DDBJ whole genome shotgun (WGS) entry which is preliminary data.</text>
</comment>
<name>A0A3N6M905_9BURK</name>
<proteinExistence type="predicted"/>
<evidence type="ECO:0000313" key="2">
    <source>
        <dbReference type="EMBL" id="RQH00204.1"/>
    </source>
</evidence>
<dbReference type="OrthoDB" id="9923133at2"/>
<keyword evidence="3" id="KW-1185">Reference proteome</keyword>
<feature type="chain" id="PRO_5018158352" evidence="1">
    <location>
        <begin position="27"/>
        <end position="209"/>
    </location>
</feature>
<gene>
    <name evidence="2" type="ORF">D1Y85_25555</name>
</gene>
<protein>
    <submittedName>
        <fullName evidence="2">Uncharacterized protein</fullName>
    </submittedName>
</protein>
<organism evidence="2 3">
    <name type="scientific">Paraburkholderia dinghuensis</name>
    <dbReference type="NCBI Taxonomy" id="2305225"/>
    <lineage>
        <taxon>Bacteria</taxon>
        <taxon>Pseudomonadati</taxon>
        <taxon>Pseudomonadota</taxon>
        <taxon>Betaproteobacteria</taxon>
        <taxon>Burkholderiales</taxon>
        <taxon>Burkholderiaceae</taxon>
        <taxon>Paraburkholderia</taxon>
    </lineage>
</organism>
<sequence>MKINSRVRQALLLASFCVTTPFAAYADDAAPTTFDKFVDIAPGSDVTHQGDFPNHAYRAKRVNKNLWTFIDRVGYYMLYRKKIQAWCESNGGIYRAGEEDRSGSCMDKLNRDKALGAYLVEITKTDSYQGQMTAGYATFYYFDQDGYSKKVAQEDTTNEMDREDAQLNQICYQDQLKTIQQNPQAGMDTNLGMVVDVKLPLVLIQNTRY</sequence>
<keyword evidence="1" id="KW-0732">Signal</keyword>
<dbReference type="AlphaFoldDB" id="A0A3N6M905"/>
<dbReference type="RefSeq" id="WP_124153864.1">
    <property type="nucleotide sequence ID" value="NZ_RQIS01000029.1"/>
</dbReference>
<evidence type="ECO:0000313" key="3">
    <source>
        <dbReference type="Proteomes" id="UP000272778"/>
    </source>
</evidence>